<dbReference type="Proteomes" id="UP000186698">
    <property type="component" value="Chromosome 2L"/>
</dbReference>
<evidence type="ECO:0000313" key="3">
    <source>
        <dbReference type="RefSeq" id="XP_018102315.1"/>
    </source>
</evidence>
<evidence type="ECO:0000313" key="5">
    <source>
        <dbReference type="RefSeq" id="XP_018102317.1"/>
    </source>
</evidence>
<keyword evidence="2" id="KW-1185">Reference proteome</keyword>
<dbReference type="Gene3D" id="1.10.472.80">
    <property type="entry name" value="Ypt/Rab-GAP domain of gyp1p, domain 3"/>
    <property type="match status" value="1"/>
</dbReference>
<dbReference type="Bgee" id="108708284">
    <property type="expression patterns" value="Expressed in testis and 7 other cell types or tissues"/>
</dbReference>
<proteinExistence type="predicted"/>
<dbReference type="RefSeq" id="XP_018102317.1">
    <property type="nucleotide sequence ID" value="XM_018246828.2"/>
</dbReference>
<sequence length="1348" mass="153956">MEIHYDGNSPITGQAHFYEPWLDSCASETLLPEYPWHQVSDKIGKTLATQVKPFLQDLNKRQIIFKLLGRDFVLKYFSEYSYVPSLLSPPNISDAASAKMEKHAKAWLWDQCTKAAEHTGCLFTDDNSTELSKEMTQFVNHTYSLVEKAMDMFLAKHEDKKKEESLETNDASWNWKGVYCKRRKSVESKDLHFTLNRQAAFQVKENNASNDLEVLSPPLNSSVSDALGGAVCSIIGRDSESVALACNRLTGKLLPKTLRRFIWMHKLLKSENMNSNGGLKNIEKEAREKYGRILEHKLTELKLRTATRSPISGLIENAVVEKYENTASMHQFSMDEQMILESSKSLNVLYVYNCTYEPYHIHWLFPLQMAFKQTSTTAEHPYELFMYLHLLIKNIFPSWLEIFAMAERVMNVLKKEDKELFAHLQDSFRRNVTFNPKDFLVELISREREEALKLYAETEELYHYSSLPEELLASPVIFLRKWMGEGFVNSVDLPTLLLIWDQLFMQDWNRKVMENFCLAILLLLKDSFMTAKDYPAVRKVFLSGGYRLFTFDIQRAWIHLQQGGLSADIPGMNHLNARQLHDLSPRHQAEMIRNILPIGVKDIILNLTFPLQNADLASNTWDKDFDPNAVKLTASIFYGHIKLRSKTTSVKPSLLQKVTQNKETKKDMASFIIKFKDLFNFESLDPSDYMDNTNGSAQPYILLKAVYSSGERDPFTLGWVKINAFEQEDSSTQEIWLPREFSNVFLLHSERYSFDESTPVSNTSGSNDSSIEFTIYDPAKEIQSLKNTTSRGKSRDEEEHILSIIPFWVPHNVSTILPPPTTVQQSFDLYIDALHYVPDNATITKVSGKILNSGKKTMSPIVALSDLNSYWRNPEFHFCLPVNTKGEKLNIASTVLFEVSTVDLDSKALAVIGYCMLRVFNNEGKLNVGGFQLKLRNSVPSKQLSSLSPSAFNQYTVFPCCSLLIRLLPHTEHPVPAPRYSEGYYFTEEAQPGRSELAIMSTFQKDANVPKLVKDMVAHLMERDQSQVAEAQLKDWYKRRVDAEKSSLQKASLNYINIHNAARYRQEIGICIKIRQAFGLGVEGLYINAFARVLKGDQSLHLPQLTQNWGGEEKFLTRLHDFTSLQASPRWKDSAVVLHPYLDNHSALLVQIFGMDAVYVPNTISGQRGHIVARNGQDVEQNVELEPLIGWTVFPMFNGHYIRSGIHSSPLFEGQPNAEFLQLLSTHPVKTAMEQGLKKKNLKLLPGYGCVTVELWDGHYTDDKHFALPIMNDLLTVGNVKKFLATQTSKKGKAMSLLALKSFDNKKQKLQQNSQEYQQHQQFYEEAMADKFYDLIEMALLNAGYGPL</sequence>
<reference evidence="3 4" key="1">
    <citation type="submission" date="2022-04" db="UniProtKB">
        <authorList>
            <consortium name="RefSeq"/>
        </authorList>
    </citation>
    <scope>IDENTIFICATION</scope>
    <source>
        <strain evidence="3 4">J_2021</strain>
        <tissue evidence="3 4">Erythrocytes</tissue>
    </source>
</reference>
<dbReference type="KEGG" id="xla:108708284"/>
<evidence type="ECO:0000256" key="1">
    <source>
        <dbReference type="SAM" id="Coils"/>
    </source>
</evidence>
<dbReference type="PaxDb" id="8355-A0A1L8HFW3"/>
<keyword evidence="1" id="KW-0175">Coiled coil</keyword>
<evidence type="ECO:0000313" key="2">
    <source>
        <dbReference type="Proteomes" id="UP000186698"/>
    </source>
</evidence>
<dbReference type="GeneID" id="108708284"/>
<dbReference type="InterPro" id="IPR035969">
    <property type="entry name" value="Rab-GAP_TBC_sf"/>
</dbReference>
<accession>A0A1L8HFW3</accession>
<dbReference type="SUPFAM" id="SSF47923">
    <property type="entry name" value="Ypt/Rab-GAP domain of gyp1p"/>
    <property type="match status" value="1"/>
</dbReference>
<name>A0A1L8HFW3_XENLA</name>
<gene>
    <name evidence="3 4 5" type="primary">LOC108708284</name>
</gene>
<dbReference type="OrthoDB" id="70142at2759"/>
<organism evidence="4">
    <name type="scientific">Xenopus laevis</name>
    <name type="common">African clawed frog</name>
    <dbReference type="NCBI Taxonomy" id="8355"/>
    <lineage>
        <taxon>Eukaryota</taxon>
        <taxon>Metazoa</taxon>
        <taxon>Chordata</taxon>
        <taxon>Craniata</taxon>
        <taxon>Vertebrata</taxon>
        <taxon>Euteleostomi</taxon>
        <taxon>Amphibia</taxon>
        <taxon>Batrachia</taxon>
        <taxon>Anura</taxon>
        <taxon>Pipoidea</taxon>
        <taxon>Pipidae</taxon>
        <taxon>Xenopodinae</taxon>
        <taxon>Xenopus</taxon>
        <taxon>Xenopus</taxon>
    </lineage>
</organism>
<dbReference type="STRING" id="8355.A0A1L8HFW3"/>
<evidence type="ECO:0000313" key="4">
    <source>
        <dbReference type="RefSeq" id="XP_018102316.1"/>
    </source>
</evidence>
<dbReference type="RefSeq" id="XP_018102315.1">
    <property type="nucleotide sequence ID" value="XM_018246826.2"/>
</dbReference>
<feature type="coiled-coil region" evidence="1">
    <location>
        <begin position="1300"/>
        <end position="1327"/>
    </location>
</feature>
<dbReference type="OMA" id="APWHKLE"/>
<dbReference type="RefSeq" id="XP_018102316.1">
    <property type="nucleotide sequence ID" value="XM_018246827.2"/>
</dbReference>
<protein>
    <submittedName>
        <fullName evidence="3 4">Uncharacterized protein LOC108708284 isoform X1</fullName>
    </submittedName>
</protein>